<dbReference type="Pfam" id="PF01470">
    <property type="entry name" value="Peptidase_C15"/>
    <property type="match status" value="1"/>
</dbReference>
<dbReference type="EMBL" id="ML977368">
    <property type="protein sequence ID" value="KAF2105961.1"/>
    <property type="molecule type" value="Genomic_DNA"/>
</dbReference>
<dbReference type="OrthoDB" id="407146at2759"/>
<dbReference type="AlphaFoldDB" id="A0A6A5YIC4"/>
<organism evidence="5 6">
    <name type="scientific">Lophiotrema nucula</name>
    <dbReference type="NCBI Taxonomy" id="690887"/>
    <lineage>
        <taxon>Eukaryota</taxon>
        <taxon>Fungi</taxon>
        <taxon>Dikarya</taxon>
        <taxon>Ascomycota</taxon>
        <taxon>Pezizomycotina</taxon>
        <taxon>Dothideomycetes</taxon>
        <taxon>Pleosporomycetidae</taxon>
        <taxon>Pleosporales</taxon>
        <taxon>Lophiotremataceae</taxon>
        <taxon>Lophiotrema</taxon>
    </lineage>
</organism>
<dbReference type="InterPro" id="IPR016125">
    <property type="entry name" value="Peptidase_C15-like"/>
</dbReference>
<dbReference type="GO" id="GO:0006508">
    <property type="term" value="P:proteolysis"/>
    <property type="evidence" value="ECO:0007669"/>
    <property type="project" value="UniProtKB-KW"/>
</dbReference>
<keyword evidence="3" id="KW-0378">Hydrolase</keyword>
<name>A0A6A5YIC4_9PLEO</name>
<dbReference type="SUPFAM" id="SSF53182">
    <property type="entry name" value="Pyrrolidone carboxyl peptidase (pyroglutamate aminopeptidase)"/>
    <property type="match status" value="1"/>
</dbReference>
<evidence type="ECO:0000256" key="2">
    <source>
        <dbReference type="ARBA" id="ARBA00022670"/>
    </source>
</evidence>
<protein>
    <submittedName>
        <fullName evidence="5">Pyroglutamyl peptidase-like protein type I</fullName>
    </submittedName>
</protein>
<sequence>MPRAWSTAQPQPPQKQGEKPVTVLVTGFGPFLQQLPNNSSWEIASTLPALLPATKDNPTPVHIHVYHEAVRVAYNQVVNLVPRLLPPANTMSPKPDIILHIGLAAGRTYYTLEEGAHGRGYGAIPDVDGERFMDDLADAKFPHELFPPKLQTGFDTDDALYKWKVNLGYEDPNPSEFIPLNEPDVRISPDAGNFMCGFIYYNSLAHYYDLAGDGRPVAFLHVPDLSESQEELDTGREVTVALIRALVASFKETGAKHKGDRNEEVVEGGSVRAGTDVNFA</sequence>
<keyword evidence="4" id="KW-0788">Thiol protease</keyword>
<dbReference type="PANTHER" id="PTHR23402:SF1">
    <property type="entry name" value="PYROGLUTAMYL-PEPTIDASE I"/>
    <property type="match status" value="1"/>
</dbReference>
<evidence type="ECO:0000313" key="5">
    <source>
        <dbReference type="EMBL" id="KAF2105961.1"/>
    </source>
</evidence>
<keyword evidence="2" id="KW-0645">Protease</keyword>
<dbReference type="Proteomes" id="UP000799770">
    <property type="component" value="Unassembled WGS sequence"/>
</dbReference>
<evidence type="ECO:0000256" key="1">
    <source>
        <dbReference type="ARBA" id="ARBA00006641"/>
    </source>
</evidence>
<keyword evidence="6" id="KW-1185">Reference proteome</keyword>
<dbReference type="Gene3D" id="3.40.630.20">
    <property type="entry name" value="Peptidase C15, pyroglutamyl peptidase I-like"/>
    <property type="match status" value="1"/>
</dbReference>
<dbReference type="GO" id="GO:0008234">
    <property type="term" value="F:cysteine-type peptidase activity"/>
    <property type="evidence" value="ECO:0007669"/>
    <property type="project" value="UniProtKB-KW"/>
</dbReference>
<comment type="similarity">
    <text evidence="1">Belongs to the peptidase C15 family.</text>
</comment>
<accession>A0A6A5YIC4</accession>
<evidence type="ECO:0000256" key="4">
    <source>
        <dbReference type="ARBA" id="ARBA00022807"/>
    </source>
</evidence>
<evidence type="ECO:0000256" key="3">
    <source>
        <dbReference type="ARBA" id="ARBA00022801"/>
    </source>
</evidence>
<dbReference type="InterPro" id="IPR036440">
    <property type="entry name" value="Peptidase_C15-like_sf"/>
</dbReference>
<evidence type="ECO:0000313" key="6">
    <source>
        <dbReference type="Proteomes" id="UP000799770"/>
    </source>
</evidence>
<dbReference type="PANTHER" id="PTHR23402">
    <property type="entry name" value="PROTEASE FAMILY C15 PYROGLUTAMYL-PEPTIDASE I-RELATED"/>
    <property type="match status" value="1"/>
</dbReference>
<gene>
    <name evidence="5" type="ORF">BDV96DRAFT_508530</name>
</gene>
<reference evidence="5" key="1">
    <citation type="journal article" date="2020" name="Stud. Mycol.">
        <title>101 Dothideomycetes genomes: a test case for predicting lifestyles and emergence of pathogens.</title>
        <authorList>
            <person name="Haridas S."/>
            <person name="Albert R."/>
            <person name="Binder M."/>
            <person name="Bloem J."/>
            <person name="Labutti K."/>
            <person name="Salamov A."/>
            <person name="Andreopoulos B."/>
            <person name="Baker S."/>
            <person name="Barry K."/>
            <person name="Bills G."/>
            <person name="Bluhm B."/>
            <person name="Cannon C."/>
            <person name="Castanera R."/>
            <person name="Culley D."/>
            <person name="Daum C."/>
            <person name="Ezra D."/>
            <person name="Gonzalez J."/>
            <person name="Henrissat B."/>
            <person name="Kuo A."/>
            <person name="Liang C."/>
            <person name="Lipzen A."/>
            <person name="Lutzoni F."/>
            <person name="Magnuson J."/>
            <person name="Mondo S."/>
            <person name="Nolan M."/>
            <person name="Ohm R."/>
            <person name="Pangilinan J."/>
            <person name="Park H.-J."/>
            <person name="Ramirez L."/>
            <person name="Alfaro M."/>
            <person name="Sun H."/>
            <person name="Tritt A."/>
            <person name="Yoshinaga Y."/>
            <person name="Zwiers L.-H."/>
            <person name="Turgeon B."/>
            <person name="Goodwin S."/>
            <person name="Spatafora J."/>
            <person name="Crous P."/>
            <person name="Grigoriev I."/>
        </authorList>
    </citation>
    <scope>NUCLEOTIDE SEQUENCE</scope>
    <source>
        <strain evidence="5">CBS 627.86</strain>
    </source>
</reference>
<proteinExistence type="inferred from homology"/>